<dbReference type="SUPFAM" id="SSF47676">
    <property type="entry name" value="Conserved domain common to transcription factors TFIIS, elongin A, CRSP70"/>
    <property type="match status" value="1"/>
</dbReference>
<evidence type="ECO:0000313" key="3">
    <source>
        <dbReference type="EMBL" id="TVU46035.1"/>
    </source>
</evidence>
<keyword evidence="4" id="KW-1185">Reference proteome</keyword>
<dbReference type="OrthoDB" id="1939063at2759"/>
<keyword evidence="1" id="KW-0539">Nucleus</keyword>
<evidence type="ECO:0000259" key="2">
    <source>
        <dbReference type="PROSITE" id="PS51319"/>
    </source>
</evidence>
<dbReference type="EMBL" id="RWGY01000004">
    <property type="protein sequence ID" value="TVU46035.1"/>
    <property type="molecule type" value="Genomic_DNA"/>
</dbReference>
<dbReference type="PROSITE" id="PS51319">
    <property type="entry name" value="TFIIS_N"/>
    <property type="match status" value="1"/>
</dbReference>
<dbReference type="CDD" id="cd00183">
    <property type="entry name" value="TFIIS_I"/>
    <property type="match status" value="1"/>
</dbReference>
<evidence type="ECO:0000313" key="4">
    <source>
        <dbReference type="Proteomes" id="UP000324897"/>
    </source>
</evidence>
<dbReference type="Gramene" id="TVU46035">
    <property type="protein sequence ID" value="TVU46035"/>
    <property type="gene ID" value="EJB05_05552"/>
</dbReference>
<dbReference type="Pfam" id="PF08711">
    <property type="entry name" value="Med26"/>
    <property type="match status" value="1"/>
</dbReference>
<gene>
    <name evidence="3" type="ORF">EJB05_05552</name>
</gene>
<dbReference type="PANTHER" id="PTHR46554:SF10">
    <property type="entry name" value="OS01G0282100 PROTEIN"/>
    <property type="match status" value="1"/>
</dbReference>
<dbReference type="Gene3D" id="1.20.930.10">
    <property type="entry name" value="Conserved domain common to transcription factors TFIIS, elongin A, CRSP70"/>
    <property type="match status" value="1"/>
</dbReference>
<dbReference type="PANTHER" id="PTHR46554">
    <property type="entry name" value="MEDIATOR OF RNA POLYMERASE II TRANSCRIPTION SUBUNIT 26A-RELATED"/>
    <property type="match status" value="1"/>
</dbReference>
<comment type="subcellular location">
    <subcellularLocation>
        <location evidence="1">Nucleus</location>
    </subcellularLocation>
</comment>
<evidence type="ECO:0000256" key="1">
    <source>
        <dbReference type="PROSITE-ProRule" id="PRU00649"/>
    </source>
</evidence>
<sequence>MAGNSSQAGRMDDAGLEPWRRFFDGADIFTVLTHAILVAATDSPQEFKRRRDTIVEQIYSTPAVLPTPGTAAAVEGPSGAARRVSAENAGNKPTTTCQQEAATRRRRWVLDDEMKEASLENEEVLRIKDILLKHQEQSASFLLESLRRLQLMQLTVDVLENTKIEVVVAALAKHESHEIRDLVLDIAK</sequence>
<accession>A0A5J9WDQ3</accession>
<dbReference type="InterPro" id="IPR035441">
    <property type="entry name" value="TFIIS/LEDGF_dom_sf"/>
</dbReference>
<dbReference type="Proteomes" id="UP000324897">
    <property type="component" value="Chromosome 5"/>
</dbReference>
<dbReference type="AlphaFoldDB" id="A0A5J9WDQ3"/>
<feature type="non-terminal residue" evidence="3">
    <location>
        <position position="1"/>
    </location>
</feature>
<comment type="caution">
    <text evidence="3">The sequence shown here is derived from an EMBL/GenBank/DDBJ whole genome shotgun (WGS) entry which is preliminary data.</text>
</comment>
<name>A0A5J9WDQ3_9POAL</name>
<feature type="domain" description="TFIIS N-terminal" evidence="2">
    <location>
        <begin position="122"/>
        <end position="188"/>
    </location>
</feature>
<dbReference type="GO" id="GO:0005634">
    <property type="term" value="C:nucleus"/>
    <property type="evidence" value="ECO:0007669"/>
    <property type="project" value="UniProtKB-SubCell"/>
</dbReference>
<dbReference type="InterPro" id="IPR017923">
    <property type="entry name" value="TFIIS_N"/>
</dbReference>
<organism evidence="3 4">
    <name type="scientific">Eragrostis curvula</name>
    <name type="common">weeping love grass</name>
    <dbReference type="NCBI Taxonomy" id="38414"/>
    <lineage>
        <taxon>Eukaryota</taxon>
        <taxon>Viridiplantae</taxon>
        <taxon>Streptophyta</taxon>
        <taxon>Embryophyta</taxon>
        <taxon>Tracheophyta</taxon>
        <taxon>Spermatophyta</taxon>
        <taxon>Magnoliopsida</taxon>
        <taxon>Liliopsida</taxon>
        <taxon>Poales</taxon>
        <taxon>Poaceae</taxon>
        <taxon>PACMAD clade</taxon>
        <taxon>Chloridoideae</taxon>
        <taxon>Eragrostideae</taxon>
        <taxon>Eragrostidinae</taxon>
        <taxon>Eragrostis</taxon>
    </lineage>
</organism>
<protein>
    <recommendedName>
        <fullName evidence="2">TFIIS N-terminal domain-containing protein</fullName>
    </recommendedName>
</protein>
<reference evidence="3 4" key="1">
    <citation type="journal article" date="2019" name="Sci. Rep.">
        <title>A high-quality genome of Eragrostis curvula grass provides insights into Poaceae evolution and supports new strategies to enhance forage quality.</title>
        <authorList>
            <person name="Carballo J."/>
            <person name="Santos B.A.C.M."/>
            <person name="Zappacosta D."/>
            <person name="Garbus I."/>
            <person name="Selva J.P."/>
            <person name="Gallo C.A."/>
            <person name="Diaz A."/>
            <person name="Albertini E."/>
            <person name="Caccamo M."/>
            <person name="Echenique V."/>
        </authorList>
    </citation>
    <scope>NUCLEOTIDE SEQUENCE [LARGE SCALE GENOMIC DNA]</scope>
    <source>
        <strain evidence="4">cv. Victoria</strain>
        <tissue evidence="3">Leaf</tissue>
    </source>
</reference>
<proteinExistence type="predicted"/>